<comment type="caution">
    <text evidence="3">The sequence shown here is derived from an EMBL/GenBank/DDBJ whole genome shotgun (WGS) entry which is preliminary data.</text>
</comment>
<dbReference type="PANTHER" id="PTHR34351:SF2">
    <property type="entry name" value="DUF58 DOMAIN-CONTAINING PROTEIN"/>
    <property type="match status" value="1"/>
</dbReference>
<reference evidence="3 4" key="1">
    <citation type="submission" date="2018-09" db="EMBL/GenBank/DDBJ databases">
        <title>Cohnella cavernae sp. nov., isolated from a karst cave.</title>
        <authorList>
            <person name="Zhu H."/>
        </authorList>
    </citation>
    <scope>NUCLEOTIDE SEQUENCE [LARGE SCALE GENOMIC DNA]</scope>
    <source>
        <strain evidence="3 4">K2E09-144</strain>
    </source>
</reference>
<dbReference type="AlphaFoldDB" id="A0A398CTD6"/>
<dbReference type="InterPro" id="IPR002881">
    <property type="entry name" value="DUF58"/>
</dbReference>
<evidence type="ECO:0000256" key="1">
    <source>
        <dbReference type="SAM" id="Phobius"/>
    </source>
</evidence>
<accession>A0A398CTD6</accession>
<keyword evidence="1" id="KW-1133">Transmembrane helix</keyword>
<dbReference type="EMBL" id="QXJM01000029">
    <property type="protein sequence ID" value="RIE04028.1"/>
    <property type="molecule type" value="Genomic_DNA"/>
</dbReference>
<keyword evidence="1" id="KW-0812">Transmembrane</keyword>
<keyword evidence="1" id="KW-0472">Membrane</keyword>
<evidence type="ECO:0000313" key="3">
    <source>
        <dbReference type="EMBL" id="RIE04028.1"/>
    </source>
</evidence>
<dbReference type="Pfam" id="PF01882">
    <property type="entry name" value="DUF58"/>
    <property type="match status" value="1"/>
</dbReference>
<sequence length="370" mass="42023">MPFYLVIVNGMILLFILTYIYRRQALKNVTYARRFSRMTVYEGDRIEMVEEIENRKLLPVPWLRLESYMSRELKFDKQANLDINSGEMFQNHLSLFSLRPYRRIVRRHELRIAKRGLYSLNSATMTAGEPLGIVETSKQFPLTLSLLVYPLAIPLQELPLPNHSWLGNIVVRRWIVEDPFLTAGVREYAPGDSLSNINWKATARMGSLQIHRKDHTADHRLVICLNIEINPAMWRTVTEPERIERGIRYAASVAGHALKNGIETGFICNGWLHGETKAPIRVEPQGGSVQGEVILAALAKLQLETSSNMAYLLDEEAGRLSTRTDYLIITCHRDEKLVAAANRLRALGNGIEWMDIPADATGGEAHEYGA</sequence>
<evidence type="ECO:0000259" key="2">
    <source>
        <dbReference type="Pfam" id="PF01882"/>
    </source>
</evidence>
<dbReference type="PANTHER" id="PTHR34351">
    <property type="entry name" value="SLR1927 PROTEIN-RELATED"/>
    <property type="match status" value="1"/>
</dbReference>
<dbReference type="RefSeq" id="WP_119148704.1">
    <property type="nucleotide sequence ID" value="NZ_JBHSOV010000038.1"/>
</dbReference>
<proteinExistence type="predicted"/>
<evidence type="ECO:0000313" key="4">
    <source>
        <dbReference type="Proteomes" id="UP000266340"/>
    </source>
</evidence>
<organism evidence="3 4">
    <name type="scientific">Cohnella faecalis</name>
    <dbReference type="NCBI Taxonomy" id="2315694"/>
    <lineage>
        <taxon>Bacteria</taxon>
        <taxon>Bacillati</taxon>
        <taxon>Bacillota</taxon>
        <taxon>Bacilli</taxon>
        <taxon>Bacillales</taxon>
        <taxon>Paenibacillaceae</taxon>
        <taxon>Cohnella</taxon>
    </lineage>
</organism>
<dbReference type="OrthoDB" id="9789943at2"/>
<protein>
    <submittedName>
        <fullName evidence="3">DUF58 domain-containing protein</fullName>
    </submittedName>
</protein>
<name>A0A398CTD6_9BACL</name>
<dbReference type="Proteomes" id="UP000266340">
    <property type="component" value="Unassembled WGS sequence"/>
</dbReference>
<gene>
    <name evidence="3" type="ORF">D3H35_08730</name>
</gene>
<keyword evidence="4" id="KW-1185">Reference proteome</keyword>
<feature type="transmembrane region" description="Helical" evidence="1">
    <location>
        <begin position="6"/>
        <end position="22"/>
    </location>
</feature>
<feature type="domain" description="DUF58" evidence="2">
    <location>
        <begin position="185"/>
        <end position="328"/>
    </location>
</feature>